<comment type="caution">
    <text evidence="5">The sequence shown here is derived from an EMBL/GenBank/DDBJ whole genome shotgun (WGS) entry which is preliminary data.</text>
</comment>
<dbReference type="Pfam" id="PF03534">
    <property type="entry name" value="SpvB"/>
    <property type="match status" value="2"/>
</dbReference>
<accession>A0A1G2R3W6</accession>
<evidence type="ECO:0000256" key="3">
    <source>
        <dbReference type="ARBA" id="ARBA00023026"/>
    </source>
</evidence>
<dbReference type="InterPro" id="IPR003284">
    <property type="entry name" value="Sal_SpvB"/>
</dbReference>
<dbReference type="GO" id="GO:0005576">
    <property type="term" value="C:extracellular region"/>
    <property type="evidence" value="ECO:0007669"/>
    <property type="project" value="UniProtKB-SubCell"/>
</dbReference>
<evidence type="ECO:0000256" key="2">
    <source>
        <dbReference type="ARBA" id="ARBA00022525"/>
    </source>
</evidence>
<evidence type="ECO:0000313" key="6">
    <source>
        <dbReference type="Proteomes" id="UP000178092"/>
    </source>
</evidence>
<protein>
    <submittedName>
        <fullName evidence="5">Uncharacterized protein</fullName>
    </submittedName>
</protein>
<keyword evidence="2" id="KW-0964">Secreted</keyword>
<dbReference type="EMBL" id="MHTV01000024">
    <property type="protein sequence ID" value="OHA66761.1"/>
    <property type="molecule type" value="Genomic_DNA"/>
</dbReference>
<evidence type="ECO:0000256" key="4">
    <source>
        <dbReference type="SAM" id="SignalP"/>
    </source>
</evidence>
<dbReference type="AlphaFoldDB" id="A0A1G2R3W6"/>
<proteinExistence type="predicted"/>
<feature type="chain" id="PRO_5009584191" evidence="4">
    <location>
        <begin position="25"/>
        <end position="262"/>
    </location>
</feature>
<organism evidence="5 6">
    <name type="scientific">Candidatus Wildermuthbacteria bacterium RIFCSPHIGHO2_02_FULL_45_25</name>
    <dbReference type="NCBI Taxonomy" id="1802450"/>
    <lineage>
        <taxon>Bacteria</taxon>
        <taxon>Candidatus Wildermuthiibacteriota</taxon>
    </lineage>
</organism>
<keyword evidence="4" id="KW-0732">Signal</keyword>
<comment type="subcellular location">
    <subcellularLocation>
        <location evidence="1">Secreted</location>
    </subcellularLocation>
</comment>
<name>A0A1G2R3W6_9BACT</name>
<feature type="signal peptide" evidence="4">
    <location>
        <begin position="1"/>
        <end position="24"/>
    </location>
</feature>
<gene>
    <name evidence="5" type="ORF">A3C04_03245</name>
</gene>
<sequence>MKNILFLAIACGFLLALPIERASAQTEDSPALPLYAPKDNPWANLHGFDDLFSNDIFTGEMRFEVPFPLLPGRNNVTPELMLTYSSFKKDFLSPYGYGWDLSVSSIFRTSRKGVSAMYVNNEFGARIAGTYNELTLVDASSGLYMGKFGNDFTKYFFEGNQWRVQDTKGVTYYFGAVDSSRQDDPHDTSRVFQWMLTKREDSNGNKIEYTYFKDQGQIYLDAIEYVFNDMQSLYRVDFEYMTKSNSAKSYQTGFAVATNFLL</sequence>
<evidence type="ECO:0000256" key="1">
    <source>
        <dbReference type="ARBA" id="ARBA00004613"/>
    </source>
</evidence>
<evidence type="ECO:0000313" key="5">
    <source>
        <dbReference type="EMBL" id="OHA66761.1"/>
    </source>
</evidence>
<dbReference type="GO" id="GO:0005737">
    <property type="term" value="C:cytoplasm"/>
    <property type="evidence" value="ECO:0007669"/>
    <property type="project" value="InterPro"/>
</dbReference>
<reference evidence="5 6" key="1">
    <citation type="journal article" date="2016" name="Nat. Commun.">
        <title>Thousands of microbial genomes shed light on interconnected biogeochemical processes in an aquifer system.</title>
        <authorList>
            <person name="Anantharaman K."/>
            <person name="Brown C.T."/>
            <person name="Hug L.A."/>
            <person name="Sharon I."/>
            <person name="Castelle C.J."/>
            <person name="Probst A.J."/>
            <person name="Thomas B.C."/>
            <person name="Singh A."/>
            <person name="Wilkins M.J."/>
            <person name="Karaoz U."/>
            <person name="Brodie E.L."/>
            <person name="Williams K.H."/>
            <person name="Hubbard S.S."/>
            <person name="Banfield J.F."/>
        </authorList>
    </citation>
    <scope>NUCLEOTIDE SEQUENCE [LARGE SCALE GENOMIC DNA]</scope>
</reference>
<dbReference type="Proteomes" id="UP000178092">
    <property type="component" value="Unassembled WGS sequence"/>
</dbReference>
<keyword evidence="3" id="KW-0843">Virulence</keyword>